<gene>
    <name evidence="2" type="ORF">DXT76_16200</name>
</gene>
<dbReference type="InterPro" id="IPR019618">
    <property type="entry name" value="Spore_germination_GerPA"/>
</dbReference>
<reference evidence="2 3" key="1">
    <citation type="submission" date="2018-08" db="EMBL/GenBank/DDBJ databases">
        <title>Genome sequence of strict halophilic Halobacillus trueperi SS1 isolated from Lunsu, a salty water body of North West Himalayas.</title>
        <authorList>
            <person name="Gupta S."/>
            <person name="Sharma P."/>
            <person name="Dev K."/>
            <person name="Baumler D."/>
            <person name="Sourirajan A."/>
        </authorList>
    </citation>
    <scope>NUCLEOTIDE SEQUENCE [LARGE SCALE GENOMIC DNA]</scope>
    <source>
        <strain evidence="2 3">SS1</strain>
    </source>
</reference>
<dbReference type="AlphaFoldDB" id="A0A3D8VKJ8"/>
<evidence type="ECO:0000256" key="1">
    <source>
        <dbReference type="ARBA" id="ARBA00008103"/>
    </source>
</evidence>
<dbReference type="Pfam" id="PF10676">
    <property type="entry name" value="gerPA"/>
    <property type="match status" value="1"/>
</dbReference>
<comment type="caution">
    <text evidence="2">The sequence shown here is derived from an EMBL/GenBank/DDBJ whole genome shotgun (WGS) entry which is preliminary data.</text>
</comment>
<dbReference type="RefSeq" id="WP_115894794.1">
    <property type="nucleotide sequence ID" value="NZ_QTLC01000058.1"/>
</dbReference>
<accession>A0A3D8VKJ8</accession>
<evidence type="ECO:0000313" key="3">
    <source>
        <dbReference type="Proteomes" id="UP000257032"/>
    </source>
</evidence>
<name>A0A3D8VKJ8_9BACI</name>
<dbReference type="EMBL" id="QTLC01000058">
    <property type="protein sequence ID" value="RDY69872.1"/>
    <property type="molecule type" value="Genomic_DNA"/>
</dbReference>
<protein>
    <submittedName>
        <fullName evidence="2">Spore germination protein</fullName>
    </submittedName>
</protein>
<comment type="similarity">
    <text evidence="1">Belongs to the GerPA/GerPF family.</text>
</comment>
<proteinExistence type="inferred from homology"/>
<dbReference type="Proteomes" id="UP000257032">
    <property type="component" value="Unassembled WGS sequence"/>
</dbReference>
<evidence type="ECO:0000313" key="2">
    <source>
        <dbReference type="EMBL" id="RDY69872.1"/>
    </source>
</evidence>
<dbReference type="PANTHER" id="PTHR37808:SF1">
    <property type="entry name" value="SPORE GERMINATION PROTEIN-LIKE PROTEIN YDZR"/>
    <property type="match status" value="1"/>
</dbReference>
<sequence>MPSVFGSISINSVDGGVVNYGDSFSSSPVNSSKSNSGSGGGNVGNFINTNNFISSTSPNIPGIRNK</sequence>
<dbReference type="PANTHER" id="PTHR37808">
    <property type="entry name" value="SPORE GERMINATION PROTEIN-LIKE PROTEIN YDZR-RELATED"/>
    <property type="match status" value="1"/>
</dbReference>
<organism evidence="2 3">
    <name type="scientific">Halobacillus trueperi</name>
    <dbReference type="NCBI Taxonomy" id="156205"/>
    <lineage>
        <taxon>Bacteria</taxon>
        <taxon>Bacillati</taxon>
        <taxon>Bacillota</taxon>
        <taxon>Bacilli</taxon>
        <taxon>Bacillales</taxon>
        <taxon>Bacillaceae</taxon>
        <taxon>Halobacillus</taxon>
    </lineage>
</organism>